<evidence type="ECO:0000313" key="2">
    <source>
        <dbReference type="Proteomes" id="UP001154282"/>
    </source>
</evidence>
<sequence length="109" mass="12328">MAGQSFMFAACKSGPREVKDLNKVRRMRSTPRARNTHREWPGAFRLSWLLMSKAMKYKKRQRCLQQRQQKQWKLLECSSSARKEASAVVAVGGATTSAPACSSSKRQHG</sequence>
<dbReference type="EMBL" id="CAMGYJ010000006">
    <property type="protein sequence ID" value="CAI0428659.1"/>
    <property type="molecule type" value="Genomic_DNA"/>
</dbReference>
<keyword evidence="2" id="KW-1185">Reference proteome</keyword>
<dbReference type="Proteomes" id="UP001154282">
    <property type="component" value="Unassembled WGS sequence"/>
</dbReference>
<feature type="non-terminal residue" evidence="1">
    <location>
        <position position="109"/>
    </location>
</feature>
<dbReference type="AlphaFoldDB" id="A0AAV0L4J0"/>
<reference evidence="1" key="1">
    <citation type="submission" date="2022-08" db="EMBL/GenBank/DDBJ databases">
        <authorList>
            <person name="Gutierrez-Valencia J."/>
        </authorList>
    </citation>
    <scope>NUCLEOTIDE SEQUENCE</scope>
</reference>
<accession>A0AAV0L4J0</accession>
<proteinExistence type="predicted"/>
<name>A0AAV0L4J0_9ROSI</name>
<organism evidence="1 2">
    <name type="scientific">Linum tenue</name>
    <dbReference type="NCBI Taxonomy" id="586396"/>
    <lineage>
        <taxon>Eukaryota</taxon>
        <taxon>Viridiplantae</taxon>
        <taxon>Streptophyta</taxon>
        <taxon>Embryophyta</taxon>
        <taxon>Tracheophyta</taxon>
        <taxon>Spermatophyta</taxon>
        <taxon>Magnoliopsida</taxon>
        <taxon>eudicotyledons</taxon>
        <taxon>Gunneridae</taxon>
        <taxon>Pentapetalae</taxon>
        <taxon>rosids</taxon>
        <taxon>fabids</taxon>
        <taxon>Malpighiales</taxon>
        <taxon>Linaceae</taxon>
        <taxon>Linum</taxon>
    </lineage>
</organism>
<evidence type="ECO:0000313" key="1">
    <source>
        <dbReference type="EMBL" id="CAI0428659.1"/>
    </source>
</evidence>
<gene>
    <name evidence="1" type="ORF">LITE_LOCUS21767</name>
</gene>
<comment type="caution">
    <text evidence="1">The sequence shown here is derived from an EMBL/GenBank/DDBJ whole genome shotgun (WGS) entry which is preliminary data.</text>
</comment>
<protein>
    <submittedName>
        <fullName evidence="1">Uncharacterized protein</fullName>
    </submittedName>
</protein>